<dbReference type="Gene3D" id="3.30.470.20">
    <property type="entry name" value="ATP-grasp fold, B domain"/>
    <property type="match status" value="1"/>
</dbReference>
<dbReference type="InterPro" id="IPR028923">
    <property type="entry name" value="SAICAR_synt/ADE2_N"/>
</dbReference>
<evidence type="ECO:0000256" key="11">
    <source>
        <dbReference type="HAMAP-Rule" id="MF_00137"/>
    </source>
</evidence>
<evidence type="ECO:0000256" key="4">
    <source>
        <dbReference type="ARBA" id="ARBA00016460"/>
    </source>
</evidence>
<dbReference type="eggNOG" id="COG0152">
    <property type="taxonomic scope" value="Bacteria"/>
</dbReference>
<name>F6FSX5_ISOV2</name>
<protein>
    <recommendedName>
        <fullName evidence="4 11">Phosphoribosylaminoimidazole-succinocarboxamide synthase</fullName>
        <ecNumber evidence="3 11">6.3.2.6</ecNumber>
    </recommendedName>
    <alternativeName>
        <fullName evidence="9 11">SAICAR synthetase</fullName>
    </alternativeName>
</protein>
<dbReference type="SUPFAM" id="SSF56104">
    <property type="entry name" value="SAICAR synthase-like"/>
    <property type="match status" value="1"/>
</dbReference>
<dbReference type="CDD" id="cd01414">
    <property type="entry name" value="SAICAR_synt_Sc"/>
    <property type="match status" value="1"/>
</dbReference>
<keyword evidence="14" id="KW-1185">Reference proteome</keyword>
<dbReference type="STRING" id="743718.Isova_0316"/>
<dbReference type="NCBIfam" id="TIGR00081">
    <property type="entry name" value="purC"/>
    <property type="match status" value="1"/>
</dbReference>
<dbReference type="KEGG" id="iva:Isova_0316"/>
<evidence type="ECO:0000259" key="12">
    <source>
        <dbReference type="Pfam" id="PF01259"/>
    </source>
</evidence>
<evidence type="ECO:0000256" key="1">
    <source>
        <dbReference type="ARBA" id="ARBA00004672"/>
    </source>
</evidence>
<keyword evidence="5 11" id="KW-0436">Ligase</keyword>
<evidence type="ECO:0000256" key="3">
    <source>
        <dbReference type="ARBA" id="ARBA00012217"/>
    </source>
</evidence>
<dbReference type="RefSeq" id="WP_013837511.1">
    <property type="nucleotide sequence ID" value="NC_015588.1"/>
</dbReference>
<dbReference type="Proteomes" id="UP000009236">
    <property type="component" value="Chromosome"/>
</dbReference>
<dbReference type="EMBL" id="CP002810">
    <property type="protein sequence ID" value="AEG43116.1"/>
    <property type="molecule type" value="Genomic_DNA"/>
</dbReference>
<gene>
    <name evidence="11" type="primary">purC</name>
    <name evidence="13" type="ordered locus">Isova_0316</name>
</gene>
<evidence type="ECO:0000256" key="8">
    <source>
        <dbReference type="ARBA" id="ARBA00022840"/>
    </source>
</evidence>
<evidence type="ECO:0000256" key="6">
    <source>
        <dbReference type="ARBA" id="ARBA00022741"/>
    </source>
</evidence>
<keyword evidence="6 11" id="KW-0547">Nucleotide-binding</keyword>
<dbReference type="UniPathway" id="UPA00074">
    <property type="reaction ID" value="UER00131"/>
</dbReference>
<evidence type="ECO:0000256" key="5">
    <source>
        <dbReference type="ARBA" id="ARBA00022598"/>
    </source>
</evidence>
<comment type="similarity">
    <text evidence="2 11">Belongs to the SAICAR synthetase family.</text>
</comment>
<dbReference type="GO" id="GO:0004639">
    <property type="term" value="F:phosphoribosylaminoimidazolesuccinocarboxamide synthase activity"/>
    <property type="evidence" value="ECO:0007669"/>
    <property type="project" value="UniProtKB-UniRule"/>
</dbReference>
<dbReference type="HAMAP" id="MF_00137">
    <property type="entry name" value="SAICAR_synth"/>
    <property type="match status" value="1"/>
</dbReference>
<keyword evidence="7 11" id="KW-0658">Purine biosynthesis</keyword>
<dbReference type="Gene3D" id="3.30.200.20">
    <property type="entry name" value="Phosphorylase Kinase, domain 1"/>
    <property type="match status" value="1"/>
</dbReference>
<evidence type="ECO:0000256" key="10">
    <source>
        <dbReference type="ARBA" id="ARBA00048475"/>
    </source>
</evidence>
<dbReference type="InterPro" id="IPR001636">
    <property type="entry name" value="SAICAR_synth"/>
</dbReference>
<keyword evidence="8 11" id="KW-0067">ATP-binding</keyword>
<dbReference type="FunFam" id="3.30.470.20:FF:000015">
    <property type="entry name" value="Phosphoribosylaminoimidazole-succinocarboxamide synthase"/>
    <property type="match status" value="1"/>
</dbReference>
<evidence type="ECO:0000256" key="9">
    <source>
        <dbReference type="ARBA" id="ARBA00030409"/>
    </source>
</evidence>
<evidence type="ECO:0000256" key="7">
    <source>
        <dbReference type="ARBA" id="ARBA00022755"/>
    </source>
</evidence>
<comment type="catalytic activity">
    <reaction evidence="10 11">
        <text>5-amino-1-(5-phospho-D-ribosyl)imidazole-4-carboxylate + L-aspartate + ATP = (2S)-2-[5-amino-1-(5-phospho-beta-D-ribosyl)imidazole-4-carboxamido]succinate + ADP + phosphate + 2 H(+)</text>
        <dbReference type="Rhea" id="RHEA:22628"/>
        <dbReference type="ChEBI" id="CHEBI:15378"/>
        <dbReference type="ChEBI" id="CHEBI:29991"/>
        <dbReference type="ChEBI" id="CHEBI:30616"/>
        <dbReference type="ChEBI" id="CHEBI:43474"/>
        <dbReference type="ChEBI" id="CHEBI:58443"/>
        <dbReference type="ChEBI" id="CHEBI:77657"/>
        <dbReference type="ChEBI" id="CHEBI:456216"/>
        <dbReference type="EC" id="6.3.2.6"/>
    </reaction>
</comment>
<organism evidence="14">
    <name type="scientific">Isoptericola variabilis (strain 225)</name>
    <dbReference type="NCBI Taxonomy" id="743718"/>
    <lineage>
        <taxon>Bacteria</taxon>
        <taxon>Bacillati</taxon>
        <taxon>Actinomycetota</taxon>
        <taxon>Actinomycetes</taxon>
        <taxon>Micrococcales</taxon>
        <taxon>Promicromonosporaceae</taxon>
        <taxon>Isoptericola</taxon>
    </lineage>
</organism>
<dbReference type="GO" id="GO:0006189">
    <property type="term" value="P:'de novo' IMP biosynthetic process"/>
    <property type="evidence" value="ECO:0007669"/>
    <property type="project" value="UniProtKB-UniRule"/>
</dbReference>
<dbReference type="EC" id="6.3.2.6" evidence="3 11"/>
<dbReference type="PANTHER" id="PTHR43700:SF1">
    <property type="entry name" value="PHOSPHORIBOSYLAMINOIMIDAZOLE-SUCCINOCARBOXAMIDE SYNTHASE"/>
    <property type="match status" value="1"/>
</dbReference>
<dbReference type="PANTHER" id="PTHR43700">
    <property type="entry name" value="PHOSPHORIBOSYLAMINOIMIDAZOLE-SUCCINOCARBOXAMIDE SYNTHASE"/>
    <property type="match status" value="1"/>
</dbReference>
<evidence type="ECO:0000256" key="2">
    <source>
        <dbReference type="ARBA" id="ARBA00010190"/>
    </source>
</evidence>
<dbReference type="Pfam" id="PF01259">
    <property type="entry name" value="SAICAR_synt"/>
    <property type="match status" value="1"/>
</dbReference>
<comment type="pathway">
    <text evidence="1 11">Purine metabolism; IMP biosynthesis via de novo pathway; 5-amino-1-(5-phospho-D-ribosyl)imidazole-4-carboxamide from 5-amino-1-(5-phospho-D-ribosyl)imidazole-4-carboxylate: step 1/2.</text>
</comment>
<dbReference type="PROSITE" id="PS01057">
    <property type="entry name" value="SAICAR_SYNTHETASE_1"/>
    <property type="match status" value="1"/>
</dbReference>
<dbReference type="GO" id="GO:0005737">
    <property type="term" value="C:cytoplasm"/>
    <property type="evidence" value="ECO:0007669"/>
    <property type="project" value="TreeGrafter"/>
</dbReference>
<sequence length="319" mass="34927">MRENPTDAFAGGPLDLPGWRHVYSGKVRDLYEPDLPALGGAHPLGDVVLVVASDRVSAYDHVLSPGIPDKGVVLTQLSLWWFEQLADVVENHVVSTAVSAEPGDGLVPDVVAGRAMVCRRLRMFPVECVVRGYLTGSGLAEYRASGEVTGIPLPEGLVDGSRLPEPIFTPATKAEVGEHDENVTFEEVVRRIGPDDAARLRDLTLAIYARAEEIARERGVILADTKLEFGIDPATGATVLGDEVLTPDSSRFWPADLWEPGRPQPSFDKQFVRDWLTSPDSGWDRASDTPPPALPDDVVRRTRERYLEAYERLTGRPLS</sequence>
<dbReference type="AlphaFoldDB" id="F6FSX5"/>
<dbReference type="PROSITE" id="PS01058">
    <property type="entry name" value="SAICAR_SYNTHETASE_2"/>
    <property type="match status" value="1"/>
</dbReference>
<reference evidence="13 14" key="1">
    <citation type="submission" date="2011-05" db="EMBL/GenBank/DDBJ databases">
        <title>Complete sequence of Isoptericola variabilis 225.</title>
        <authorList>
            <consortium name="US DOE Joint Genome Institute"/>
            <person name="Lucas S."/>
            <person name="Han J."/>
            <person name="Lapidus A."/>
            <person name="Cheng J.-F."/>
            <person name="Goodwin L."/>
            <person name="Pitluck S."/>
            <person name="Peters L."/>
            <person name="Mikhailova N."/>
            <person name="Zeytun A."/>
            <person name="Han C."/>
            <person name="Tapia R."/>
            <person name="Land M."/>
            <person name="Hauser L."/>
            <person name="Kyrpides N."/>
            <person name="Ivanova N."/>
            <person name="Pagani I."/>
            <person name="Siebers A."/>
            <person name="Allgaier M."/>
            <person name="Thelen M."/>
            <person name="Hugenholtz P."/>
            <person name="Gladden J."/>
            <person name="Woyke T."/>
        </authorList>
    </citation>
    <scope>NUCLEOTIDE SEQUENCE [LARGE SCALE GENOMIC DNA]</scope>
    <source>
        <strain evidence="14">225</strain>
    </source>
</reference>
<evidence type="ECO:0000313" key="14">
    <source>
        <dbReference type="Proteomes" id="UP000009236"/>
    </source>
</evidence>
<accession>F6FSX5</accession>
<feature type="domain" description="SAICAR synthetase/ADE2 N-terminal" evidence="12">
    <location>
        <begin position="22"/>
        <end position="288"/>
    </location>
</feature>
<dbReference type="InterPro" id="IPR018236">
    <property type="entry name" value="SAICAR_synthetase_CS"/>
</dbReference>
<evidence type="ECO:0000313" key="13">
    <source>
        <dbReference type="EMBL" id="AEG43116.1"/>
    </source>
</evidence>
<dbReference type="NCBIfam" id="NF010568">
    <property type="entry name" value="PRK13961.1"/>
    <property type="match status" value="1"/>
</dbReference>
<dbReference type="HOGENOM" id="CLU_045637_0_0_11"/>
<proteinExistence type="inferred from homology"/>
<dbReference type="GO" id="GO:0005524">
    <property type="term" value="F:ATP binding"/>
    <property type="evidence" value="ECO:0007669"/>
    <property type="project" value="UniProtKB-KW"/>
</dbReference>